<sequence>MKTTFLILAFCLLLADWCRASEAQFKQPINRLTAPVLFSDVVTVDSEDLNELQWPHQLVGWIEQKDVESWLVTQKSRINNINWDGIAKVWVEICYPIKDSAFKPAVISELSAQLAQLHVSLLALEHKGLFCADSPNYSITLKSLKRMGVRHLNAEFLLTTTDQLSGKKRIVDVALKLTYMGSINSLSLNRDAEKYASLNCSDYSIEKRNWTGKELAVEALNTNYVFKKSLNRGSTILLSDIQLRNAVTQGQTIKVTVVNGPVVIEAKGKAMASANEGERIKVKVNGSKSLSDAVVVAKGEVHVSV</sequence>
<dbReference type="NCBIfam" id="TIGR03170">
    <property type="entry name" value="flgA_cterm"/>
    <property type="match status" value="1"/>
</dbReference>
<keyword evidence="4" id="KW-1185">Reference proteome</keyword>
<name>A0ABV7FMI5_9ALTE</name>
<dbReference type="PANTHER" id="PTHR36307">
    <property type="entry name" value="FLAGELLA BASAL BODY P-RING FORMATION PROTEIN FLGA"/>
    <property type="match status" value="1"/>
</dbReference>
<proteinExistence type="predicted"/>
<keyword evidence="3" id="KW-0282">Flagellum</keyword>
<dbReference type="InterPro" id="IPR039246">
    <property type="entry name" value="Flagellar_FlgA"/>
</dbReference>
<feature type="signal peptide" evidence="1">
    <location>
        <begin position="1"/>
        <end position="20"/>
    </location>
</feature>
<keyword evidence="3" id="KW-0969">Cilium</keyword>
<keyword evidence="1" id="KW-0732">Signal</keyword>
<dbReference type="Pfam" id="PF13144">
    <property type="entry name" value="ChapFlgA"/>
    <property type="match status" value="1"/>
</dbReference>
<dbReference type="EMBL" id="JBHRSW010000014">
    <property type="protein sequence ID" value="MFC3121533.1"/>
    <property type="molecule type" value="Genomic_DNA"/>
</dbReference>
<evidence type="ECO:0000313" key="4">
    <source>
        <dbReference type="Proteomes" id="UP001595478"/>
    </source>
</evidence>
<feature type="chain" id="PRO_5045887772" evidence="1">
    <location>
        <begin position="21"/>
        <end position="305"/>
    </location>
</feature>
<organism evidence="3 4">
    <name type="scientific">Agaribacter flavus</name>
    <dbReference type="NCBI Taxonomy" id="1902781"/>
    <lineage>
        <taxon>Bacteria</taxon>
        <taxon>Pseudomonadati</taxon>
        <taxon>Pseudomonadota</taxon>
        <taxon>Gammaproteobacteria</taxon>
        <taxon>Alteromonadales</taxon>
        <taxon>Alteromonadaceae</taxon>
        <taxon>Agaribacter</taxon>
    </lineage>
</organism>
<dbReference type="Gene3D" id="2.30.30.760">
    <property type="match status" value="1"/>
</dbReference>
<accession>A0ABV7FMI5</accession>
<dbReference type="Proteomes" id="UP001595478">
    <property type="component" value="Unassembled WGS sequence"/>
</dbReference>
<feature type="domain" description="Flagella basal body P-ring formation protein FlgA SAF" evidence="2">
    <location>
        <begin position="220"/>
        <end position="303"/>
    </location>
</feature>
<evidence type="ECO:0000259" key="2">
    <source>
        <dbReference type="Pfam" id="PF13144"/>
    </source>
</evidence>
<keyword evidence="3" id="KW-0966">Cell projection</keyword>
<dbReference type="InterPro" id="IPR017585">
    <property type="entry name" value="SAF_FlgA"/>
</dbReference>
<protein>
    <submittedName>
        <fullName evidence="3">Flagellar basal body P-ring formation chaperone FlgA</fullName>
    </submittedName>
</protein>
<reference evidence="4" key="1">
    <citation type="journal article" date="2019" name="Int. J. Syst. Evol. Microbiol.">
        <title>The Global Catalogue of Microorganisms (GCM) 10K type strain sequencing project: providing services to taxonomists for standard genome sequencing and annotation.</title>
        <authorList>
            <consortium name="The Broad Institute Genomics Platform"/>
            <consortium name="The Broad Institute Genome Sequencing Center for Infectious Disease"/>
            <person name="Wu L."/>
            <person name="Ma J."/>
        </authorList>
    </citation>
    <scope>NUCLEOTIDE SEQUENCE [LARGE SCALE GENOMIC DNA]</scope>
    <source>
        <strain evidence="4">KCTC 52473</strain>
    </source>
</reference>
<evidence type="ECO:0000256" key="1">
    <source>
        <dbReference type="SAM" id="SignalP"/>
    </source>
</evidence>
<dbReference type="PANTHER" id="PTHR36307:SF1">
    <property type="entry name" value="FLAGELLA BASAL BODY P-RING FORMATION PROTEIN FLGA"/>
    <property type="match status" value="1"/>
</dbReference>
<comment type="caution">
    <text evidence="3">The sequence shown here is derived from an EMBL/GenBank/DDBJ whole genome shotgun (WGS) entry which is preliminary data.</text>
</comment>
<gene>
    <name evidence="3" type="primary">flgA</name>
    <name evidence="3" type="ORF">ACFOHL_07855</name>
</gene>
<evidence type="ECO:0000313" key="3">
    <source>
        <dbReference type="EMBL" id="MFC3121533.1"/>
    </source>
</evidence>
<dbReference type="RefSeq" id="WP_376919672.1">
    <property type="nucleotide sequence ID" value="NZ_JBHRSW010000014.1"/>
</dbReference>